<dbReference type="AlphaFoldDB" id="A0AAV0XVY8"/>
<evidence type="ECO:0000313" key="1">
    <source>
        <dbReference type="EMBL" id="CAI6371637.1"/>
    </source>
</evidence>
<gene>
    <name evidence="1" type="ORF">MEUPH1_LOCUS25622</name>
</gene>
<organism evidence="1 2">
    <name type="scientific">Macrosiphum euphorbiae</name>
    <name type="common">potato aphid</name>
    <dbReference type="NCBI Taxonomy" id="13131"/>
    <lineage>
        <taxon>Eukaryota</taxon>
        <taxon>Metazoa</taxon>
        <taxon>Ecdysozoa</taxon>
        <taxon>Arthropoda</taxon>
        <taxon>Hexapoda</taxon>
        <taxon>Insecta</taxon>
        <taxon>Pterygota</taxon>
        <taxon>Neoptera</taxon>
        <taxon>Paraneoptera</taxon>
        <taxon>Hemiptera</taxon>
        <taxon>Sternorrhyncha</taxon>
        <taxon>Aphidomorpha</taxon>
        <taxon>Aphidoidea</taxon>
        <taxon>Aphididae</taxon>
        <taxon>Macrosiphini</taxon>
        <taxon>Macrosiphum</taxon>
    </lineage>
</organism>
<sequence>MLVPLSKISAKLPALPVAVRPISKRRPRAKMPSLEITSSPVKSILETKIKNILFCEQQKEERMNKRNIP</sequence>
<keyword evidence="2" id="KW-1185">Reference proteome</keyword>
<reference evidence="1 2" key="1">
    <citation type="submission" date="2023-01" db="EMBL/GenBank/DDBJ databases">
        <authorList>
            <person name="Whitehead M."/>
        </authorList>
    </citation>
    <scope>NUCLEOTIDE SEQUENCE [LARGE SCALE GENOMIC DNA]</scope>
</reference>
<comment type="caution">
    <text evidence="1">The sequence shown here is derived from an EMBL/GenBank/DDBJ whole genome shotgun (WGS) entry which is preliminary data.</text>
</comment>
<proteinExistence type="predicted"/>
<dbReference type="Proteomes" id="UP001160148">
    <property type="component" value="Unassembled WGS sequence"/>
</dbReference>
<evidence type="ECO:0000313" key="2">
    <source>
        <dbReference type="Proteomes" id="UP001160148"/>
    </source>
</evidence>
<dbReference type="EMBL" id="CARXXK010001014">
    <property type="protein sequence ID" value="CAI6371637.1"/>
    <property type="molecule type" value="Genomic_DNA"/>
</dbReference>
<accession>A0AAV0XVY8</accession>
<protein>
    <submittedName>
        <fullName evidence="1">Uncharacterized protein</fullName>
    </submittedName>
</protein>
<name>A0AAV0XVY8_9HEMI</name>